<evidence type="ECO:0000313" key="3">
    <source>
        <dbReference type="Proteomes" id="UP000729402"/>
    </source>
</evidence>
<feature type="transmembrane region" description="Helical" evidence="1">
    <location>
        <begin position="32"/>
        <end position="52"/>
    </location>
</feature>
<comment type="caution">
    <text evidence="2">The sequence shown here is derived from an EMBL/GenBank/DDBJ whole genome shotgun (WGS) entry which is preliminary data.</text>
</comment>
<sequence>MTPDGSVPFDVELGDANQSGSGPSPVQQLARLALKLVGIGFTTVFMATGIIFHNEPPHVLLFYGHPIAYYLTLMSIFIAGVFEIGTAFGVSRAHDDGEAGDGRRIAFGRAVLWASIIPLATVGGLGGYTIRFKA</sequence>
<name>A0A8J5V0W3_ZIZPA</name>
<reference evidence="2" key="2">
    <citation type="submission" date="2021-02" db="EMBL/GenBank/DDBJ databases">
        <authorList>
            <person name="Kimball J.A."/>
            <person name="Haas M.W."/>
            <person name="Macchietto M."/>
            <person name="Kono T."/>
            <person name="Duquette J."/>
            <person name="Shao M."/>
        </authorList>
    </citation>
    <scope>NUCLEOTIDE SEQUENCE</scope>
    <source>
        <tissue evidence="2">Fresh leaf tissue</tissue>
    </source>
</reference>
<dbReference type="AlphaFoldDB" id="A0A8J5V0W3"/>
<keyword evidence="1" id="KW-1133">Transmembrane helix</keyword>
<evidence type="ECO:0000256" key="1">
    <source>
        <dbReference type="SAM" id="Phobius"/>
    </source>
</evidence>
<evidence type="ECO:0000313" key="2">
    <source>
        <dbReference type="EMBL" id="KAG8053462.1"/>
    </source>
</evidence>
<dbReference type="EMBL" id="JAAALK010000288">
    <property type="protein sequence ID" value="KAG8053462.1"/>
    <property type="molecule type" value="Genomic_DNA"/>
</dbReference>
<accession>A0A8J5V0W3</accession>
<keyword evidence="1" id="KW-0812">Transmembrane</keyword>
<dbReference type="PANTHER" id="PTHR33530:SF15">
    <property type="entry name" value="OS01G0147100 PROTEIN"/>
    <property type="match status" value="1"/>
</dbReference>
<dbReference type="Proteomes" id="UP000729402">
    <property type="component" value="Unassembled WGS sequence"/>
</dbReference>
<dbReference type="Pfam" id="PF12442">
    <property type="entry name" value="DUF3681"/>
    <property type="match status" value="1"/>
</dbReference>
<proteinExistence type="predicted"/>
<keyword evidence="3" id="KW-1185">Reference proteome</keyword>
<feature type="transmembrane region" description="Helical" evidence="1">
    <location>
        <begin position="67"/>
        <end position="90"/>
    </location>
</feature>
<dbReference type="OrthoDB" id="691982at2759"/>
<keyword evidence="1" id="KW-0472">Membrane</keyword>
<dbReference type="InterPro" id="IPR022149">
    <property type="entry name" value="DUF3681"/>
</dbReference>
<feature type="transmembrane region" description="Helical" evidence="1">
    <location>
        <begin position="110"/>
        <end position="130"/>
    </location>
</feature>
<reference evidence="2" key="1">
    <citation type="journal article" date="2021" name="bioRxiv">
        <title>Whole Genome Assembly and Annotation of Northern Wild Rice, Zizania palustris L., Supports a Whole Genome Duplication in the Zizania Genus.</title>
        <authorList>
            <person name="Haas M."/>
            <person name="Kono T."/>
            <person name="Macchietto M."/>
            <person name="Millas R."/>
            <person name="McGilp L."/>
            <person name="Shao M."/>
            <person name="Duquette J."/>
            <person name="Hirsch C.N."/>
            <person name="Kimball J."/>
        </authorList>
    </citation>
    <scope>NUCLEOTIDE SEQUENCE</scope>
    <source>
        <tissue evidence="2">Fresh leaf tissue</tissue>
    </source>
</reference>
<dbReference type="PANTHER" id="PTHR33530">
    <property type="entry name" value="OS01G0147100 PROTEIN"/>
    <property type="match status" value="1"/>
</dbReference>
<gene>
    <name evidence="2" type="ORF">GUJ93_ZPchr0001g33163</name>
</gene>
<organism evidence="2 3">
    <name type="scientific">Zizania palustris</name>
    <name type="common">Northern wild rice</name>
    <dbReference type="NCBI Taxonomy" id="103762"/>
    <lineage>
        <taxon>Eukaryota</taxon>
        <taxon>Viridiplantae</taxon>
        <taxon>Streptophyta</taxon>
        <taxon>Embryophyta</taxon>
        <taxon>Tracheophyta</taxon>
        <taxon>Spermatophyta</taxon>
        <taxon>Magnoliopsida</taxon>
        <taxon>Liliopsida</taxon>
        <taxon>Poales</taxon>
        <taxon>Poaceae</taxon>
        <taxon>BOP clade</taxon>
        <taxon>Oryzoideae</taxon>
        <taxon>Oryzeae</taxon>
        <taxon>Zizaniinae</taxon>
        <taxon>Zizania</taxon>
    </lineage>
</organism>
<protein>
    <submittedName>
        <fullName evidence="2">Uncharacterized protein</fullName>
    </submittedName>
</protein>